<evidence type="ECO:0000313" key="3">
    <source>
        <dbReference type="Proteomes" id="UP000541610"/>
    </source>
</evidence>
<dbReference type="AlphaFoldDB" id="A0A7J6N6X5"/>
<sequence length="137" mass="14618">MADSLGASATGDRWEWSQGRSVGVGPDVAGTTRVQAVDIDDLVLKEAVVDGDKLGNDGENAMSAEDVSITHGSQRCRVYQADGLACWRYLKETGRDARIKALDGGRRDRSYGSGWLVVLVGAAQHHQGGDKCPRAFA</sequence>
<protein>
    <submittedName>
        <fullName evidence="2">Uncharacterized protein</fullName>
    </submittedName>
</protein>
<evidence type="ECO:0000313" key="2">
    <source>
        <dbReference type="EMBL" id="KAF4679536.1"/>
    </source>
</evidence>
<evidence type="ECO:0000256" key="1">
    <source>
        <dbReference type="SAM" id="MobiDB-lite"/>
    </source>
</evidence>
<accession>A0A7J6N6X5</accession>
<organism evidence="2 3">
    <name type="scientific">Perkinsus olseni</name>
    <name type="common">Perkinsus atlanticus</name>
    <dbReference type="NCBI Taxonomy" id="32597"/>
    <lineage>
        <taxon>Eukaryota</taxon>
        <taxon>Sar</taxon>
        <taxon>Alveolata</taxon>
        <taxon>Perkinsozoa</taxon>
        <taxon>Perkinsea</taxon>
        <taxon>Perkinsida</taxon>
        <taxon>Perkinsidae</taxon>
        <taxon>Perkinsus</taxon>
    </lineage>
</organism>
<dbReference type="EMBL" id="JABANP010000722">
    <property type="protein sequence ID" value="KAF4679536.1"/>
    <property type="molecule type" value="Genomic_DNA"/>
</dbReference>
<reference evidence="2 3" key="1">
    <citation type="submission" date="2020-04" db="EMBL/GenBank/DDBJ databases">
        <title>Perkinsus olseni comparative genomics.</title>
        <authorList>
            <person name="Bogema D.R."/>
        </authorList>
    </citation>
    <scope>NUCLEOTIDE SEQUENCE [LARGE SCALE GENOMIC DNA]</scope>
    <source>
        <strain evidence="2">00978-12</strain>
    </source>
</reference>
<gene>
    <name evidence="2" type="ORF">FOZ60_014939</name>
</gene>
<feature type="region of interest" description="Disordered" evidence="1">
    <location>
        <begin position="1"/>
        <end position="22"/>
    </location>
</feature>
<dbReference type="Proteomes" id="UP000541610">
    <property type="component" value="Unassembled WGS sequence"/>
</dbReference>
<comment type="caution">
    <text evidence="2">The sequence shown here is derived from an EMBL/GenBank/DDBJ whole genome shotgun (WGS) entry which is preliminary data.</text>
</comment>
<name>A0A7J6N6X5_PEROL</name>
<proteinExistence type="predicted"/>